<dbReference type="Proteomes" id="UP000748756">
    <property type="component" value="Unassembled WGS sequence"/>
</dbReference>
<dbReference type="AlphaFoldDB" id="A0A9P5V7K1"/>
<dbReference type="EMBL" id="JAAAUQ010001070">
    <property type="protein sequence ID" value="KAF9143364.1"/>
    <property type="molecule type" value="Genomic_DNA"/>
</dbReference>
<name>A0A9P5V7K1_9FUNG</name>
<accession>A0A9P5V7K1</accession>
<protein>
    <submittedName>
        <fullName evidence="1">Uncharacterized protein</fullName>
    </submittedName>
</protein>
<reference evidence="1" key="1">
    <citation type="journal article" date="2020" name="Fungal Divers.">
        <title>Resolving the Mortierellaceae phylogeny through synthesis of multi-gene phylogenetics and phylogenomics.</title>
        <authorList>
            <person name="Vandepol N."/>
            <person name="Liber J."/>
            <person name="Desiro A."/>
            <person name="Na H."/>
            <person name="Kennedy M."/>
            <person name="Barry K."/>
            <person name="Grigoriev I.V."/>
            <person name="Miller A.N."/>
            <person name="O'Donnell K."/>
            <person name="Stajich J.E."/>
            <person name="Bonito G."/>
        </authorList>
    </citation>
    <scope>NUCLEOTIDE SEQUENCE</scope>
    <source>
        <strain evidence="1">NRRL 6426</strain>
    </source>
</reference>
<gene>
    <name evidence="1" type="ORF">BG015_000456</name>
</gene>
<comment type="caution">
    <text evidence="1">The sequence shown here is derived from an EMBL/GenBank/DDBJ whole genome shotgun (WGS) entry which is preliminary data.</text>
</comment>
<evidence type="ECO:0000313" key="2">
    <source>
        <dbReference type="Proteomes" id="UP000748756"/>
    </source>
</evidence>
<keyword evidence="2" id="KW-1185">Reference proteome</keyword>
<evidence type="ECO:0000313" key="1">
    <source>
        <dbReference type="EMBL" id="KAF9143364.1"/>
    </source>
</evidence>
<organism evidence="1 2">
    <name type="scientific">Linnemannia schmuckeri</name>
    <dbReference type="NCBI Taxonomy" id="64567"/>
    <lineage>
        <taxon>Eukaryota</taxon>
        <taxon>Fungi</taxon>
        <taxon>Fungi incertae sedis</taxon>
        <taxon>Mucoromycota</taxon>
        <taxon>Mortierellomycotina</taxon>
        <taxon>Mortierellomycetes</taxon>
        <taxon>Mortierellales</taxon>
        <taxon>Mortierellaceae</taxon>
        <taxon>Linnemannia</taxon>
    </lineage>
</organism>
<feature type="non-terminal residue" evidence="1">
    <location>
        <position position="137"/>
    </location>
</feature>
<proteinExistence type="predicted"/>
<sequence length="137" mass="15807">MCIDDMEAMAWACTNLKALHICIEELDTKPKFRKRLSCYVPTTTALNCMLVFKAWADDFRPAIWRTVDLQKHALFESLDQRNLSQYGALIRQIIHSTTYQTYLSDLVRRNNATLASLNLYHLSQETANNYSGAAWMP</sequence>